<name>V6TFP2_GIAIN</name>
<comment type="caution">
    <text evidence="1">The sequence shown here is derived from an EMBL/GenBank/DDBJ whole genome shotgun (WGS) entry which is preliminary data.</text>
</comment>
<reference evidence="2" key="1">
    <citation type="submission" date="2012-02" db="EMBL/GenBank/DDBJ databases">
        <title>Genome sequencing of Giardia lamblia Genotypes A2 and B isolates (DH and GS) and comparative analysis with the genomes of Genotypes A1 and E (WB and Pig).</title>
        <authorList>
            <person name="Adam R."/>
            <person name="Dahlstrom E."/>
            <person name="Martens C."/>
            <person name="Bruno D."/>
            <person name="Barbian K."/>
            <person name="Porcella S.F."/>
            <person name="Nash T."/>
        </authorList>
    </citation>
    <scope>NUCLEOTIDE SEQUENCE</scope>
    <source>
        <strain evidence="2">DH</strain>
    </source>
</reference>
<organism evidence="1 2">
    <name type="scientific">Giardia intestinalis</name>
    <name type="common">Giardia lamblia</name>
    <dbReference type="NCBI Taxonomy" id="5741"/>
    <lineage>
        <taxon>Eukaryota</taxon>
        <taxon>Metamonada</taxon>
        <taxon>Diplomonadida</taxon>
        <taxon>Hexamitidae</taxon>
        <taxon>Giardiinae</taxon>
        <taxon>Giardia</taxon>
    </lineage>
</organism>
<dbReference type="VEuPathDB" id="GiardiaDB:DHA2_150997"/>
<reference evidence="1 2" key="2">
    <citation type="journal article" date="2013" name="Genome Biol. Evol.">
        <title>Genome sequencing of Giardia lamblia genotypes A2 and B isolates (DH and GS) and comparative analysis with the genomes of genotypes A1 and E (WB and Pig).</title>
        <authorList>
            <person name="Adam R.D."/>
            <person name="Dahlstrom E.W."/>
            <person name="Martens C.A."/>
            <person name="Bruno D.P."/>
            <person name="Barbian K.D."/>
            <person name="Ricklefs S.M."/>
            <person name="Hernandez M.M."/>
            <person name="Narla N.P."/>
            <person name="Patel R.B."/>
            <person name="Porcella S.F."/>
            <person name="Nash T.E."/>
        </authorList>
    </citation>
    <scope>NUCLEOTIDE SEQUENCE [LARGE SCALE GENOMIC DNA]</scope>
    <source>
        <strain evidence="1 2">DH</strain>
    </source>
</reference>
<accession>V6TFP2</accession>
<evidence type="ECO:0000313" key="2">
    <source>
        <dbReference type="Proteomes" id="UP000018320"/>
    </source>
</evidence>
<proteinExistence type="predicted"/>
<dbReference type="AlphaFoldDB" id="V6TFP2"/>
<gene>
    <name evidence="1" type="ORF">DHA2_150997</name>
</gene>
<sequence length="160" mass="18526">MVQPYFSEMDEFCVAVERLIHRILLDDVDDEADIGRMARWFALWFNSLGMVLSYVQEVRQEVYDAADKQTNEHVRWRISLYHCQLRDRSYFYVIEDNDIAAAFVDSLHDQLKPIAGKEEICGSSTESAVSSIATSIHCFLNEHPDAENTFELFTEKFTTG</sequence>
<dbReference type="Proteomes" id="UP000018320">
    <property type="component" value="Unassembled WGS sequence"/>
</dbReference>
<evidence type="ECO:0000313" key="1">
    <source>
        <dbReference type="EMBL" id="ESU35740.1"/>
    </source>
</evidence>
<dbReference type="EMBL" id="AHGT01000070">
    <property type="protein sequence ID" value="ESU35740.1"/>
    <property type="molecule type" value="Genomic_DNA"/>
</dbReference>
<protein>
    <submittedName>
        <fullName evidence="1">Uncharacterized protein</fullName>
    </submittedName>
</protein>